<gene>
    <name evidence="4" type="ORF">QJS35_26730</name>
</gene>
<dbReference type="SUPFAM" id="SSF63817">
    <property type="entry name" value="Sortase"/>
    <property type="match status" value="1"/>
</dbReference>
<keyword evidence="5" id="KW-1185">Reference proteome</keyword>
<evidence type="ECO:0000313" key="4">
    <source>
        <dbReference type="EMBL" id="MEQ4485980.1"/>
    </source>
</evidence>
<sequence length="225" mass="25035">MKKWVLYILLVVLLVICTNCSQSNKSRNDRGSEYKKSESNLTYPKKATTKTIEPRSTKKIQLTDGIVPARLYIPLIDLHATVEPVGVANNGQMGIPRSTERVGYLSNGVLPGSVGNAVMDGHVDNYKGPAVFFRLRKLGKGDKVIVKNEKGYAITFIVDSIGVYKTSEAPIDKIFGPANEPRLNLITCTGKYSRKKREHEARLVIFTKRLMDDRTAFEHGLQAVP</sequence>
<evidence type="ECO:0000256" key="2">
    <source>
        <dbReference type="SAM" id="MobiDB-lite"/>
    </source>
</evidence>
<evidence type="ECO:0000256" key="1">
    <source>
        <dbReference type="ARBA" id="ARBA00022801"/>
    </source>
</evidence>
<proteinExistence type="predicted"/>
<dbReference type="EMBL" id="JASKHM010000018">
    <property type="protein sequence ID" value="MEQ4485980.1"/>
    <property type="molecule type" value="Genomic_DNA"/>
</dbReference>
<feature type="compositionally biased region" description="Basic and acidic residues" evidence="2">
    <location>
        <begin position="26"/>
        <end position="38"/>
    </location>
</feature>
<evidence type="ECO:0000313" key="5">
    <source>
        <dbReference type="Proteomes" id="UP001493487"/>
    </source>
</evidence>
<dbReference type="Gene3D" id="2.40.260.10">
    <property type="entry name" value="Sortase"/>
    <property type="match status" value="1"/>
</dbReference>
<evidence type="ECO:0000256" key="3">
    <source>
        <dbReference type="SAM" id="SignalP"/>
    </source>
</evidence>
<dbReference type="Pfam" id="PF04203">
    <property type="entry name" value="Sortase"/>
    <property type="match status" value="1"/>
</dbReference>
<accession>A0ABV1L107</accession>
<keyword evidence="1" id="KW-0378">Hydrolase</keyword>
<comment type="caution">
    <text evidence="4">The sequence shown here is derived from an EMBL/GenBank/DDBJ whole genome shotgun (WGS) entry which is preliminary data.</text>
</comment>
<keyword evidence="3" id="KW-0732">Signal</keyword>
<feature type="region of interest" description="Disordered" evidence="2">
    <location>
        <begin position="23"/>
        <end position="52"/>
    </location>
</feature>
<dbReference type="Proteomes" id="UP001493487">
    <property type="component" value="Unassembled WGS sequence"/>
</dbReference>
<dbReference type="InterPro" id="IPR023365">
    <property type="entry name" value="Sortase_dom-sf"/>
</dbReference>
<dbReference type="RefSeq" id="WP_255678800.1">
    <property type="nucleotide sequence ID" value="NZ_JAIOAP010000017.1"/>
</dbReference>
<reference evidence="4 5" key="1">
    <citation type="journal article" date="2023" name="Genome Announc.">
        <title>Pan-Genome Analyses of the Genus Cohnella and Proposal of the Novel Species Cohnella silvisoli sp. nov., Isolated from Forest Soil.</title>
        <authorList>
            <person name="Wang C."/>
            <person name="Mao L."/>
            <person name="Bao G."/>
            <person name="Zhu H."/>
        </authorList>
    </citation>
    <scope>NUCLEOTIDE SEQUENCE [LARGE SCALE GENOMIC DNA]</scope>
    <source>
        <strain evidence="4 5">NL03-T5-1</strain>
    </source>
</reference>
<dbReference type="InterPro" id="IPR005754">
    <property type="entry name" value="Sortase"/>
</dbReference>
<feature type="signal peptide" evidence="3">
    <location>
        <begin position="1"/>
        <end position="21"/>
    </location>
</feature>
<organism evidence="4 5">
    <name type="scientific">Cohnella silvisoli</name>
    <dbReference type="NCBI Taxonomy" id="2873699"/>
    <lineage>
        <taxon>Bacteria</taxon>
        <taxon>Bacillati</taxon>
        <taxon>Bacillota</taxon>
        <taxon>Bacilli</taxon>
        <taxon>Bacillales</taxon>
        <taxon>Paenibacillaceae</taxon>
        <taxon>Cohnella</taxon>
    </lineage>
</organism>
<protein>
    <submittedName>
        <fullName evidence="4">Class F sortase</fullName>
    </submittedName>
</protein>
<feature type="chain" id="PRO_5046474802" evidence="3">
    <location>
        <begin position="22"/>
        <end position="225"/>
    </location>
</feature>
<dbReference type="CDD" id="cd05829">
    <property type="entry name" value="Sortase_F"/>
    <property type="match status" value="1"/>
</dbReference>
<dbReference type="InterPro" id="IPR042001">
    <property type="entry name" value="Sortase_F"/>
</dbReference>
<name>A0ABV1L107_9BACL</name>